<dbReference type="InterPro" id="IPR011989">
    <property type="entry name" value="ARM-like"/>
</dbReference>
<protein>
    <submittedName>
        <fullName evidence="2">(rape) hypothetical protein</fullName>
    </submittedName>
</protein>
<gene>
    <name evidence="2" type="ORF">DARMORV10_A03P42370.1</name>
</gene>
<reference evidence="2" key="1">
    <citation type="submission" date="2021-01" db="EMBL/GenBank/DDBJ databases">
        <authorList>
            <consortium name="Genoscope - CEA"/>
            <person name="William W."/>
        </authorList>
    </citation>
    <scope>NUCLEOTIDE SEQUENCE</scope>
</reference>
<proteinExistence type="predicted"/>
<evidence type="ECO:0000313" key="2">
    <source>
        <dbReference type="EMBL" id="CAF2128398.1"/>
    </source>
</evidence>
<organism evidence="2">
    <name type="scientific">Brassica napus</name>
    <name type="common">Rape</name>
    <dbReference type="NCBI Taxonomy" id="3708"/>
    <lineage>
        <taxon>Eukaryota</taxon>
        <taxon>Viridiplantae</taxon>
        <taxon>Streptophyta</taxon>
        <taxon>Embryophyta</taxon>
        <taxon>Tracheophyta</taxon>
        <taxon>Spermatophyta</taxon>
        <taxon>Magnoliopsida</taxon>
        <taxon>eudicotyledons</taxon>
        <taxon>Gunneridae</taxon>
        <taxon>Pentapetalae</taxon>
        <taxon>rosids</taxon>
        <taxon>malvids</taxon>
        <taxon>Brassicales</taxon>
        <taxon>Brassicaceae</taxon>
        <taxon>Brassiceae</taxon>
        <taxon>Brassica</taxon>
    </lineage>
</organism>
<dbReference type="EMBL" id="HG994357">
    <property type="protein sequence ID" value="CAF2128398.1"/>
    <property type="molecule type" value="Genomic_DNA"/>
</dbReference>
<dbReference type="Proteomes" id="UP001295469">
    <property type="component" value="Chromosome A03"/>
</dbReference>
<dbReference type="Gene3D" id="1.25.10.10">
    <property type="entry name" value="Leucine-rich Repeat Variant"/>
    <property type="match status" value="1"/>
</dbReference>
<dbReference type="AlphaFoldDB" id="A0A816W4L9"/>
<feature type="compositionally biased region" description="Basic and acidic residues" evidence="1">
    <location>
        <begin position="71"/>
        <end position="83"/>
    </location>
</feature>
<accession>A0A816W4L9</accession>
<name>A0A816W4L9_BRANA</name>
<evidence type="ECO:0000256" key="1">
    <source>
        <dbReference type="SAM" id="MobiDB-lite"/>
    </source>
</evidence>
<feature type="region of interest" description="Disordered" evidence="1">
    <location>
        <begin position="66"/>
        <end position="85"/>
    </location>
</feature>
<sequence>MNSSKEVMFLGELEEVLEATQDVEFKLVWSIYSDNLLYASTVNIFRFRHHNSSCQLLRETRVDIGPSCSESDSKQEEDKTEVKAKRKRTWKRSEDLADKAVMVPRLVSSVNLASIFESTG</sequence>